<evidence type="ECO:0000313" key="2">
    <source>
        <dbReference type="EMBL" id="GJS77516.1"/>
    </source>
</evidence>
<organism evidence="2 3">
    <name type="scientific">Tanacetum coccineum</name>
    <dbReference type="NCBI Taxonomy" id="301880"/>
    <lineage>
        <taxon>Eukaryota</taxon>
        <taxon>Viridiplantae</taxon>
        <taxon>Streptophyta</taxon>
        <taxon>Embryophyta</taxon>
        <taxon>Tracheophyta</taxon>
        <taxon>Spermatophyta</taxon>
        <taxon>Magnoliopsida</taxon>
        <taxon>eudicotyledons</taxon>
        <taxon>Gunneridae</taxon>
        <taxon>Pentapetalae</taxon>
        <taxon>asterids</taxon>
        <taxon>campanulids</taxon>
        <taxon>Asterales</taxon>
        <taxon>Asteraceae</taxon>
        <taxon>Asteroideae</taxon>
        <taxon>Anthemideae</taxon>
        <taxon>Anthemidinae</taxon>
        <taxon>Tanacetum</taxon>
    </lineage>
</organism>
<evidence type="ECO:0008006" key="4">
    <source>
        <dbReference type="Google" id="ProtNLM"/>
    </source>
</evidence>
<feature type="compositionally biased region" description="Basic and acidic residues" evidence="1">
    <location>
        <begin position="112"/>
        <end position="128"/>
    </location>
</feature>
<evidence type="ECO:0000313" key="3">
    <source>
        <dbReference type="Proteomes" id="UP001151760"/>
    </source>
</evidence>
<dbReference type="Proteomes" id="UP001151760">
    <property type="component" value="Unassembled WGS sequence"/>
</dbReference>
<keyword evidence="3" id="KW-1185">Reference proteome</keyword>
<evidence type="ECO:0000256" key="1">
    <source>
        <dbReference type="SAM" id="MobiDB-lite"/>
    </source>
</evidence>
<proteinExistence type="predicted"/>
<name>A0ABQ4YJA2_9ASTR</name>
<gene>
    <name evidence="2" type="ORF">Tco_0727397</name>
</gene>
<accession>A0ABQ4YJA2</accession>
<sequence>MSNHSGPSPTIHTSIVRNTVERGKEQALENPGGSVFNAALREYYDKHYHQLLPLIAEKVHQEKVQQEKLKEIKARLNFEESLRHSESGASSKKKDLRRKLEARCAHNTSESSEPRRDRLVSPRKRGQERNTVFQRLEKERQKAIIKVRVQEEHNSPPEGTATKGHLHERIKSCQEVRIAGEDIRNQDQRSACHA</sequence>
<protein>
    <recommendedName>
        <fullName evidence="4">Reverse transcriptase domain-containing protein</fullName>
    </recommendedName>
</protein>
<reference evidence="2" key="2">
    <citation type="submission" date="2022-01" db="EMBL/GenBank/DDBJ databases">
        <authorList>
            <person name="Yamashiro T."/>
            <person name="Shiraishi A."/>
            <person name="Satake H."/>
            <person name="Nakayama K."/>
        </authorList>
    </citation>
    <scope>NUCLEOTIDE SEQUENCE</scope>
</reference>
<reference evidence="2" key="1">
    <citation type="journal article" date="2022" name="Int. J. Mol. Sci.">
        <title>Draft Genome of Tanacetum Coccineum: Genomic Comparison of Closely Related Tanacetum-Family Plants.</title>
        <authorList>
            <person name="Yamashiro T."/>
            <person name="Shiraishi A."/>
            <person name="Nakayama K."/>
            <person name="Satake H."/>
        </authorList>
    </citation>
    <scope>NUCLEOTIDE SEQUENCE</scope>
</reference>
<feature type="region of interest" description="Disordered" evidence="1">
    <location>
        <begin position="149"/>
        <end position="169"/>
    </location>
</feature>
<comment type="caution">
    <text evidence="2">The sequence shown here is derived from an EMBL/GenBank/DDBJ whole genome shotgun (WGS) entry which is preliminary data.</text>
</comment>
<feature type="region of interest" description="Disordered" evidence="1">
    <location>
        <begin position="80"/>
        <end position="134"/>
    </location>
</feature>
<dbReference type="EMBL" id="BQNB010010453">
    <property type="protein sequence ID" value="GJS77516.1"/>
    <property type="molecule type" value="Genomic_DNA"/>
</dbReference>